<dbReference type="InterPro" id="IPR007061">
    <property type="entry name" value="MST-like"/>
</dbReference>
<accession>A0A510UTB1</accession>
<dbReference type="InterPro" id="IPR034660">
    <property type="entry name" value="DinB/YfiT-like"/>
</dbReference>
<dbReference type="Proteomes" id="UP000321386">
    <property type="component" value="Unassembled WGS sequence"/>
</dbReference>
<dbReference type="EMBL" id="BJUA01000007">
    <property type="protein sequence ID" value="GEK17924.1"/>
    <property type="molecule type" value="Genomic_DNA"/>
</dbReference>
<evidence type="ECO:0008006" key="3">
    <source>
        <dbReference type="Google" id="ProtNLM"/>
    </source>
</evidence>
<keyword evidence="2" id="KW-1185">Reference proteome</keyword>
<organism evidence="1 2">
    <name type="scientific">Cellulomonas persica</name>
    <dbReference type="NCBI Taxonomy" id="76861"/>
    <lineage>
        <taxon>Bacteria</taxon>
        <taxon>Bacillati</taxon>
        <taxon>Actinomycetota</taxon>
        <taxon>Actinomycetes</taxon>
        <taxon>Micrococcales</taxon>
        <taxon>Cellulomonadaceae</taxon>
        <taxon>Cellulomonas</taxon>
    </lineage>
</organism>
<proteinExistence type="predicted"/>
<name>A0A510UTB1_9CELL</name>
<dbReference type="SUPFAM" id="SSF109854">
    <property type="entry name" value="DinB/YfiT-like putative metalloenzymes"/>
    <property type="match status" value="1"/>
</dbReference>
<sequence length="212" mass="23384">MTTTDQATDLTPDPDAAEREILLRYLAVARDCLVWKLDGLSERDARWPVTPTGTNLLGLVKHAAGVEIGYFGETFGRAWPGPDLAWMRDDAPVDADMWAAAHESVPYLVDLYRSVWAFADDLLTTAPLDLPGHVPWWANGDVTLRQVVVHVTSDLTRHAGHADIVRELLDGAVGLRPQALNVPEQSAQDWADYVRDLRTLADSFATTPRSTS</sequence>
<dbReference type="Gene3D" id="1.20.120.450">
    <property type="entry name" value="dinb family like domain"/>
    <property type="match status" value="1"/>
</dbReference>
<dbReference type="Pfam" id="PF04978">
    <property type="entry name" value="MST"/>
    <property type="match status" value="1"/>
</dbReference>
<evidence type="ECO:0000313" key="2">
    <source>
        <dbReference type="Proteomes" id="UP000321386"/>
    </source>
</evidence>
<comment type="caution">
    <text evidence="1">The sequence shown here is derived from an EMBL/GenBank/DDBJ whole genome shotgun (WGS) entry which is preliminary data.</text>
</comment>
<dbReference type="AlphaFoldDB" id="A0A510UTB1"/>
<dbReference type="RefSeq" id="WP_146806184.1">
    <property type="nucleotide sequence ID" value="NZ_BJUA01000007.1"/>
</dbReference>
<dbReference type="OrthoDB" id="4548523at2"/>
<gene>
    <name evidence="1" type="ORF">CPE01_16570</name>
</gene>
<reference evidence="1 2" key="1">
    <citation type="submission" date="2019-07" db="EMBL/GenBank/DDBJ databases">
        <title>Whole genome shotgun sequence of Cellulomonas persica NBRC 101101.</title>
        <authorList>
            <person name="Hosoyama A."/>
            <person name="Uohara A."/>
            <person name="Ohji S."/>
            <person name="Ichikawa N."/>
        </authorList>
    </citation>
    <scope>NUCLEOTIDE SEQUENCE [LARGE SCALE GENOMIC DNA]</scope>
    <source>
        <strain evidence="1 2">NBRC 101101</strain>
    </source>
</reference>
<evidence type="ECO:0000313" key="1">
    <source>
        <dbReference type="EMBL" id="GEK17924.1"/>
    </source>
</evidence>
<protein>
    <recommendedName>
        <fullName evidence="3">DinB family protein</fullName>
    </recommendedName>
</protein>